<gene>
    <name evidence="1" type="ORF">DEBURN_LOCUS1279</name>
</gene>
<dbReference type="EMBL" id="CAJVPK010000055">
    <property type="protein sequence ID" value="CAG8438991.1"/>
    <property type="molecule type" value="Genomic_DNA"/>
</dbReference>
<name>A0A9N8YQ98_9GLOM</name>
<reference evidence="1" key="1">
    <citation type="submission" date="2021-06" db="EMBL/GenBank/DDBJ databases">
        <authorList>
            <person name="Kallberg Y."/>
            <person name="Tangrot J."/>
            <person name="Rosling A."/>
        </authorList>
    </citation>
    <scope>NUCLEOTIDE SEQUENCE</scope>
    <source>
        <strain evidence="1">AZ414A</strain>
    </source>
</reference>
<evidence type="ECO:0000313" key="1">
    <source>
        <dbReference type="EMBL" id="CAG8438991.1"/>
    </source>
</evidence>
<proteinExistence type="predicted"/>
<sequence length="115" mass="12982">MSTYCESVLSDLSDSSDLSETSSTISTNLKVEMTNIELKEGKLYATHDDFITAIKDYAKSLGFSISNEEILFYVERVVKSLTELQINHPVGSILQNVDIPSEILLSNYPPFRFMY</sequence>
<protein>
    <submittedName>
        <fullName evidence="1">4367_t:CDS:1</fullName>
    </submittedName>
</protein>
<accession>A0A9N8YQ98</accession>
<dbReference type="AlphaFoldDB" id="A0A9N8YQ98"/>
<comment type="caution">
    <text evidence="1">The sequence shown here is derived from an EMBL/GenBank/DDBJ whole genome shotgun (WGS) entry which is preliminary data.</text>
</comment>
<organism evidence="1 2">
    <name type="scientific">Diversispora eburnea</name>
    <dbReference type="NCBI Taxonomy" id="1213867"/>
    <lineage>
        <taxon>Eukaryota</taxon>
        <taxon>Fungi</taxon>
        <taxon>Fungi incertae sedis</taxon>
        <taxon>Mucoromycota</taxon>
        <taxon>Glomeromycotina</taxon>
        <taxon>Glomeromycetes</taxon>
        <taxon>Diversisporales</taxon>
        <taxon>Diversisporaceae</taxon>
        <taxon>Diversispora</taxon>
    </lineage>
</organism>
<keyword evidence="2" id="KW-1185">Reference proteome</keyword>
<evidence type="ECO:0000313" key="2">
    <source>
        <dbReference type="Proteomes" id="UP000789706"/>
    </source>
</evidence>
<dbReference type="Proteomes" id="UP000789706">
    <property type="component" value="Unassembled WGS sequence"/>
</dbReference>